<evidence type="ECO:0000313" key="1">
    <source>
        <dbReference type="EMBL" id="MCY0096762.1"/>
    </source>
</evidence>
<comment type="caution">
    <text evidence="1">The sequence shown here is derived from an EMBL/GenBank/DDBJ whole genome shotgun (WGS) entry which is preliminary data.</text>
</comment>
<evidence type="ECO:0000313" key="2">
    <source>
        <dbReference type="Proteomes" id="UP001081283"/>
    </source>
</evidence>
<accession>A0ABT3YLR0</accession>
<gene>
    <name evidence="1" type="ORF">OEG82_22505</name>
</gene>
<sequence>MSPPILPRLAAIRIADDTATDDLLESVVRTLQKEGRSVAGFIQRQGCRDLSGHAEMLLEEIVGGRRFCISQPLGRESRGCRLDPRAIAEIAGPFVASLDTRPDLLVLNRFGKGESEGQGFRSVLEKAFLLGIPVLTSVKRTYLHAWEDFSGNCAVSLPPSPEIVLDWSRSALRPAVEATAAASPAVMG</sequence>
<organism evidence="1 2">
    <name type="scientific">Hoeflea ulvae</name>
    <dbReference type="NCBI Taxonomy" id="2983764"/>
    <lineage>
        <taxon>Bacteria</taxon>
        <taxon>Pseudomonadati</taxon>
        <taxon>Pseudomonadota</taxon>
        <taxon>Alphaproteobacteria</taxon>
        <taxon>Hyphomicrobiales</taxon>
        <taxon>Rhizobiaceae</taxon>
        <taxon>Hoeflea</taxon>
    </lineage>
</organism>
<name>A0ABT3YLR0_9HYPH</name>
<keyword evidence="2" id="KW-1185">Reference proteome</keyword>
<proteinExistence type="predicted"/>
<dbReference type="RefSeq" id="WP_267614588.1">
    <property type="nucleotide sequence ID" value="NZ_JAOVZQ010000001.1"/>
</dbReference>
<dbReference type="EMBL" id="JAOVZQ010000001">
    <property type="protein sequence ID" value="MCY0096762.1"/>
    <property type="molecule type" value="Genomic_DNA"/>
</dbReference>
<dbReference type="Pfam" id="PF10649">
    <property type="entry name" value="DUF2478"/>
    <property type="match status" value="1"/>
</dbReference>
<dbReference type="Proteomes" id="UP001081283">
    <property type="component" value="Unassembled WGS sequence"/>
</dbReference>
<protein>
    <submittedName>
        <fullName evidence="1">DUF2478 domain-containing protein</fullName>
    </submittedName>
</protein>
<dbReference type="InterPro" id="IPR018912">
    <property type="entry name" value="DUF2478"/>
</dbReference>
<reference evidence="1" key="1">
    <citation type="submission" date="2022-10" db="EMBL/GenBank/DDBJ databases">
        <title>Hoeflea sp. J2-29, isolated from marine algae.</title>
        <authorList>
            <person name="Kristyanto S."/>
            <person name="Kim J.M."/>
            <person name="Jeon C.O."/>
        </authorList>
    </citation>
    <scope>NUCLEOTIDE SEQUENCE</scope>
    <source>
        <strain evidence="1">J2-29</strain>
    </source>
</reference>